<feature type="domain" description="FMN-binding" evidence="18">
    <location>
        <begin position="135"/>
        <end position="233"/>
    </location>
</feature>
<comment type="caution">
    <text evidence="16">Lacks conserved residue(s) required for the propagation of feature annotation.</text>
</comment>
<dbReference type="EMBL" id="JRNN01000035">
    <property type="protein sequence ID" value="KGF35844.1"/>
    <property type="molecule type" value="Genomic_DNA"/>
</dbReference>
<dbReference type="PIRSF" id="PIRSF009437">
    <property type="entry name" value="NQR-1_subunit_C"/>
    <property type="match status" value="1"/>
</dbReference>
<dbReference type="GO" id="GO:0016655">
    <property type="term" value="F:oxidoreductase activity, acting on NAD(P)H, quinone or similar compound as acceptor"/>
    <property type="evidence" value="ECO:0007669"/>
    <property type="project" value="UniProtKB-UniRule"/>
</dbReference>
<dbReference type="PANTHER" id="PTHR37838:SF1">
    <property type="entry name" value="NA(+)-TRANSLOCATING NADH-QUINONE REDUCTASE SUBUNIT C"/>
    <property type="match status" value="1"/>
</dbReference>
<evidence type="ECO:0000256" key="17">
    <source>
        <dbReference type="PIRNR" id="PIRNR009437"/>
    </source>
</evidence>
<keyword evidence="13 16" id="KW-0830">Ubiquinone</keyword>
<evidence type="ECO:0000256" key="8">
    <source>
        <dbReference type="ARBA" id="ARBA00022967"/>
    </source>
</evidence>
<evidence type="ECO:0000256" key="5">
    <source>
        <dbReference type="ARBA" id="ARBA00022630"/>
    </source>
</evidence>
<dbReference type="AlphaFoldDB" id="A0A096BRK4"/>
<evidence type="ECO:0000313" key="20">
    <source>
        <dbReference type="Proteomes" id="UP000029556"/>
    </source>
</evidence>
<keyword evidence="2 16" id="KW-1003">Cell membrane</keyword>
<keyword evidence="9 16" id="KW-1133">Transmembrane helix</keyword>
<evidence type="ECO:0000259" key="18">
    <source>
        <dbReference type="SMART" id="SM00900"/>
    </source>
</evidence>
<keyword evidence="10 16" id="KW-0520">NAD</keyword>
<organism evidence="19 20">
    <name type="scientific">Hoylesella buccalis DNF00853</name>
    <dbReference type="NCBI Taxonomy" id="1401074"/>
    <lineage>
        <taxon>Bacteria</taxon>
        <taxon>Pseudomonadati</taxon>
        <taxon>Bacteroidota</taxon>
        <taxon>Bacteroidia</taxon>
        <taxon>Bacteroidales</taxon>
        <taxon>Prevotellaceae</taxon>
        <taxon>Hoylesella</taxon>
    </lineage>
</organism>
<dbReference type="HAMAP" id="MF_00427">
    <property type="entry name" value="NqrC"/>
    <property type="match status" value="1"/>
</dbReference>
<feature type="modified residue" description="FMN phosphoryl threonine" evidence="16">
    <location>
        <position position="216"/>
    </location>
</feature>
<keyword evidence="14 16" id="KW-0472">Membrane</keyword>
<sequence>MAEGNKKGLNTNSNSYTIIYSIIIVVLVAFLLAFVFQALKPMQDANVALDKKKQILNSLNIRDLNNEDAAAKYQEVVLADEIIDEQGNILEKGEQGGENYGFKLNSADFKNGKLALFVCKVDGQTKYVIPVYGMGLWGAINGYIAINADKSTVFGTYFDHESETAGLGAEIKDNRAWQNQFQGKKLFAQDPNKIALAVSKKVEDPSTQVDGITGATLTSNGVTEMLQTCLGAYMNFLKAH</sequence>
<evidence type="ECO:0000256" key="13">
    <source>
        <dbReference type="ARBA" id="ARBA00023075"/>
    </source>
</evidence>
<keyword evidence="6 16" id="KW-0288">FMN</keyword>
<keyword evidence="5 16" id="KW-0285">Flavoprotein</keyword>
<dbReference type="Pfam" id="PF04205">
    <property type="entry name" value="FMN_bind"/>
    <property type="match status" value="1"/>
</dbReference>
<protein>
    <recommendedName>
        <fullName evidence="16 17">Na(+)-translocating NADH-quinone reductase subunit C</fullName>
        <shortName evidence="16 17">Na(+)-NQR subunit C</shortName>
        <shortName evidence="16 17">Na(+)-translocating NQR subunit C</shortName>
        <ecNumber evidence="16 17">7.2.1.1</ecNumber>
    </recommendedName>
    <alternativeName>
        <fullName evidence="16 17">NQR complex subunit C</fullName>
    </alternativeName>
    <alternativeName>
        <fullName evidence="16 17">NQR-1 subunit C</fullName>
    </alternativeName>
</protein>
<evidence type="ECO:0000256" key="7">
    <source>
        <dbReference type="ARBA" id="ARBA00022692"/>
    </source>
</evidence>
<evidence type="ECO:0000313" key="19">
    <source>
        <dbReference type="EMBL" id="KGF35844.1"/>
    </source>
</evidence>
<evidence type="ECO:0000256" key="1">
    <source>
        <dbReference type="ARBA" id="ARBA00022448"/>
    </source>
</evidence>
<evidence type="ECO:0000256" key="9">
    <source>
        <dbReference type="ARBA" id="ARBA00022989"/>
    </source>
</evidence>
<dbReference type="NCBIfam" id="TIGR01938">
    <property type="entry name" value="nqrC"/>
    <property type="match status" value="1"/>
</dbReference>
<name>A0A096BRK4_9BACT</name>
<keyword evidence="15 16" id="KW-0739">Sodium transport</keyword>
<dbReference type="SMART" id="SM00900">
    <property type="entry name" value="FMN_bind"/>
    <property type="match status" value="1"/>
</dbReference>
<dbReference type="EC" id="7.2.1.1" evidence="16 17"/>
<evidence type="ECO:0000256" key="15">
    <source>
        <dbReference type="ARBA" id="ARBA00023201"/>
    </source>
</evidence>
<proteinExistence type="inferred from homology"/>
<dbReference type="InterPro" id="IPR007329">
    <property type="entry name" value="FMN-bd"/>
</dbReference>
<gene>
    <name evidence="16" type="primary">nqrC</name>
    <name evidence="19" type="ORF">HMPREF2137_03920</name>
</gene>
<evidence type="ECO:0000256" key="6">
    <source>
        <dbReference type="ARBA" id="ARBA00022643"/>
    </source>
</evidence>
<dbReference type="GO" id="GO:0006814">
    <property type="term" value="P:sodium ion transport"/>
    <property type="evidence" value="ECO:0007669"/>
    <property type="project" value="UniProtKB-UniRule"/>
</dbReference>
<keyword evidence="12 16" id="KW-0406">Ion transport</keyword>
<evidence type="ECO:0000256" key="3">
    <source>
        <dbReference type="ARBA" id="ARBA00022519"/>
    </source>
</evidence>
<keyword evidence="1 16" id="KW-0813">Transport</keyword>
<comment type="subcellular location">
    <subcellularLocation>
        <location evidence="16">Cell membrane</location>
        <topology evidence="16">Single-pass membrane protein</topology>
    </subcellularLocation>
</comment>
<keyword evidence="4 16" id="KW-0597">Phosphoprotein</keyword>
<evidence type="ECO:0000256" key="16">
    <source>
        <dbReference type="HAMAP-Rule" id="MF_00427"/>
    </source>
</evidence>
<comment type="subunit">
    <text evidence="16 17">Composed of six subunits; NqrA, NqrB, NqrC, NqrD, NqrE and NqrF.</text>
</comment>
<evidence type="ECO:0000256" key="2">
    <source>
        <dbReference type="ARBA" id="ARBA00022475"/>
    </source>
</evidence>
<evidence type="ECO:0000256" key="12">
    <source>
        <dbReference type="ARBA" id="ARBA00023065"/>
    </source>
</evidence>
<dbReference type="GO" id="GO:0010181">
    <property type="term" value="F:FMN binding"/>
    <property type="evidence" value="ECO:0007669"/>
    <property type="project" value="UniProtKB-UniRule"/>
</dbReference>
<dbReference type="RefSeq" id="WP_036872202.1">
    <property type="nucleotide sequence ID" value="NZ_JRNN01000035.1"/>
</dbReference>
<comment type="caution">
    <text evidence="19">The sequence shown here is derived from an EMBL/GenBank/DDBJ whole genome shotgun (WGS) entry which is preliminary data.</text>
</comment>
<evidence type="ECO:0000256" key="4">
    <source>
        <dbReference type="ARBA" id="ARBA00022553"/>
    </source>
</evidence>
<comment type="function">
    <text evidence="16">NQR complex catalyzes the reduction of ubiquinone-1 to ubiquinol by two successive reactions, coupled with the transport of Na(+) ions from the cytoplasm to the periplasm. NqrA to NqrE are probably involved in the second step, the conversion of ubisemiquinone to ubiquinol.</text>
</comment>
<comment type="catalytic activity">
    <reaction evidence="16 17">
        <text>a ubiquinone + n Na(+)(in) + NADH + H(+) = a ubiquinol + n Na(+)(out) + NAD(+)</text>
        <dbReference type="Rhea" id="RHEA:47748"/>
        <dbReference type="Rhea" id="RHEA-COMP:9565"/>
        <dbReference type="Rhea" id="RHEA-COMP:9566"/>
        <dbReference type="ChEBI" id="CHEBI:15378"/>
        <dbReference type="ChEBI" id="CHEBI:16389"/>
        <dbReference type="ChEBI" id="CHEBI:17976"/>
        <dbReference type="ChEBI" id="CHEBI:29101"/>
        <dbReference type="ChEBI" id="CHEBI:57540"/>
        <dbReference type="ChEBI" id="CHEBI:57945"/>
        <dbReference type="EC" id="7.2.1.1"/>
    </reaction>
</comment>
<comment type="similarity">
    <text evidence="16 17">Belongs to the NqrC family.</text>
</comment>
<dbReference type="InterPro" id="IPR010204">
    <property type="entry name" value="NqrC"/>
</dbReference>
<dbReference type="Proteomes" id="UP000029556">
    <property type="component" value="Unassembled WGS sequence"/>
</dbReference>
<evidence type="ECO:0000256" key="11">
    <source>
        <dbReference type="ARBA" id="ARBA00023053"/>
    </source>
</evidence>
<keyword evidence="11 16" id="KW-0915">Sodium</keyword>
<reference evidence="19 20" key="1">
    <citation type="submission" date="2014-07" db="EMBL/GenBank/DDBJ databases">
        <authorList>
            <person name="McCorrison J."/>
            <person name="Sanka R."/>
            <person name="Torralba M."/>
            <person name="Gillis M."/>
            <person name="Haft D.H."/>
            <person name="Methe B."/>
            <person name="Sutton G."/>
            <person name="Nelson K.E."/>
        </authorList>
    </citation>
    <scope>NUCLEOTIDE SEQUENCE [LARGE SCALE GENOMIC DNA]</scope>
    <source>
        <strain evidence="19 20">DNF00853</strain>
    </source>
</reference>
<keyword evidence="7 16" id="KW-0812">Transmembrane</keyword>
<keyword evidence="8 16" id="KW-1278">Translocase</keyword>
<evidence type="ECO:0000256" key="10">
    <source>
        <dbReference type="ARBA" id="ARBA00023027"/>
    </source>
</evidence>
<dbReference type="OrthoDB" id="9813828at2"/>
<comment type="cofactor">
    <cofactor evidence="16 17">
        <name>FMN</name>
        <dbReference type="ChEBI" id="CHEBI:58210"/>
    </cofactor>
</comment>
<dbReference type="GO" id="GO:0005886">
    <property type="term" value="C:plasma membrane"/>
    <property type="evidence" value="ECO:0007669"/>
    <property type="project" value="UniProtKB-SubCell"/>
</dbReference>
<evidence type="ECO:0000256" key="14">
    <source>
        <dbReference type="ARBA" id="ARBA00023136"/>
    </source>
</evidence>
<keyword evidence="3" id="KW-0997">Cell inner membrane</keyword>
<feature type="transmembrane region" description="Helical" evidence="16">
    <location>
        <begin position="18"/>
        <end position="39"/>
    </location>
</feature>
<accession>A0A096BRK4</accession>
<dbReference type="PANTHER" id="PTHR37838">
    <property type="entry name" value="NA(+)-TRANSLOCATING NADH-QUINONE REDUCTASE SUBUNIT C"/>
    <property type="match status" value="1"/>
</dbReference>